<evidence type="ECO:0000256" key="2">
    <source>
        <dbReference type="SAM" id="SignalP"/>
    </source>
</evidence>
<proteinExistence type="predicted"/>
<dbReference type="Pfam" id="PF00395">
    <property type="entry name" value="SLH"/>
    <property type="match status" value="2"/>
</dbReference>
<dbReference type="PROSITE" id="PS51272">
    <property type="entry name" value="SLH"/>
    <property type="match status" value="3"/>
</dbReference>
<feature type="domain" description="SLH" evidence="3">
    <location>
        <begin position="118"/>
        <end position="182"/>
    </location>
</feature>
<evidence type="ECO:0000256" key="1">
    <source>
        <dbReference type="ARBA" id="ARBA00022737"/>
    </source>
</evidence>
<feature type="signal peptide" evidence="2">
    <location>
        <begin position="1"/>
        <end position="27"/>
    </location>
</feature>
<dbReference type="Proteomes" id="UP000037175">
    <property type="component" value="Unassembled WGS sequence"/>
</dbReference>
<accession>A0A0L6VZW3</accession>
<reference evidence="5" key="1">
    <citation type="submission" date="2015-07" db="EMBL/GenBank/DDBJ databases">
        <title>Complete Genome of Thermincola ferriacetica strain Z-0001T.</title>
        <authorList>
            <person name="Lusk B."/>
            <person name="Badalamenti J.P."/>
            <person name="Parameswaran P."/>
            <person name="Bond D.R."/>
            <person name="Torres C.I."/>
        </authorList>
    </citation>
    <scope>NUCLEOTIDE SEQUENCE [LARGE SCALE GENOMIC DNA]</scope>
    <source>
        <strain evidence="5">Z-0001</strain>
    </source>
</reference>
<organism evidence="4 5">
    <name type="scientific">Thermincola ferriacetica</name>
    <dbReference type="NCBI Taxonomy" id="281456"/>
    <lineage>
        <taxon>Bacteria</taxon>
        <taxon>Bacillati</taxon>
        <taxon>Bacillota</taxon>
        <taxon>Clostridia</taxon>
        <taxon>Eubacteriales</taxon>
        <taxon>Thermincolaceae</taxon>
        <taxon>Thermincola</taxon>
    </lineage>
</organism>
<comment type="caution">
    <text evidence="4">The sequence shown here is derived from an EMBL/GenBank/DDBJ whole genome shotgun (WGS) entry which is preliminary data.</text>
</comment>
<keyword evidence="1" id="KW-0677">Repeat</keyword>
<protein>
    <submittedName>
        <fullName evidence="4">S-layer protein</fullName>
    </submittedName>
</protein>
<name>A0A0L6VZW3_9FIRM</name>
<keyword evidence="5" id="KW-1185">Reference proteome</keyword>
<keyword evidence="2" id="KW-0732">Signal</keyword>
<dbReference type="InterPro" id="IPR051465">
    <property type="entry name" value="Cell_Envelope_Struct_Comp"/>
</dbReference>
<dbReference type="PANTHER" id="PTHR43308:SF5">
    <property type="entry name" value="S-LAYER PROTEIN _ PEPTIDOGLYCAN ENDO-BETA-N-ACETYLGLUCOSAMINIDASE"/>
    <property type="match status" value="1"/>
</dbReference>
<feature type="chain" id="PRO_5005568897" evidence="2">
    <location>
        <begin position="28"/>
        <end position="474"/>
    </location>
</feature>
<dbReference type="EMBL" id="LGTE01000024">
    <property type="protein sequence ID" value="KNZ68688.1"/>
    <property type="molecule type" value="Genomic_DNA"/>
</dbReference>
<gene>
    <name evidence="4" type="ORF">Tfer_2782</name>
</gene>
<dbReference type="RefSeq" id="WP_052218785.1">
    <property type="nucleotide sequence ID" value="NZ_LGTE01000024.1"/>
</dbReference>
<dbReference type="AlphaFoldDB" id="A0A0L6VZW3"/>
<feature type="domain" description="SLH" evidence="3">
    <location>
        <begin position="183"/>
        <end position="246"/>
    </location>
</feature>
<sequence precursor="true">MLKRKKLLTLVLTAVMLLSITVPGAYAADGYAVADYDRYVRPDGDFAWAVNDLTLAVASELFGGYPPEGDKDGIYYWRGLGITKVKFIGKLNPDWNITRGEFATITVKALDMEAAPYAESPFEDVKESAWYGKNVLRLVKAGIIRQEDYGPRLYPDKPINRLEIAVWMARAARLAGAAKPEPVQVSFRDFNPASKYAGEVAEAVSLGILHGYPDGTFRPTANARRAEAAVMLIKMLKHVPIYGGIDRDTAGKMIKQYFDIETKMQKAWFPDYQAKMVYNEDFEAAFKQWQAETAGLLTDYNREIRMHPEGLYSLRWDVENSDRLTYACSVGVSPETNPGYGIAGTLPLKVAQDEGYGQDVWYLTFSKIEVVNLIGHGPIVEVVFRAAGSNTYVDGNTIGDDTVQTVPGSPADYGGKHALFVKQGGKWKIASIWGDGRSPWLNIIKFTDGPAYMIERLDKDPWLRVIPYDPNKKP</sequence>
<dbReference type="InterPro" id="IPR001119">
    <property type="entry name" value="SLH_dom"/>
</dbReference>
<evidence type="ECO:0000259" key="3">
    <source>
        <dbReference type="PROSITE" id="PS51272"/>
    </source>
</evidence>
<evidence type="ECO:0000313" key="4">
    <source>
        <dbReference type="EMBL" id="KNZ68688.1"/>
    </source>
</evidence>
<dbReference type="PANTHER" id="PTHR43308">
    <property type="entry name" value="OUTER MEMBRANE PROTEIN ALPHA-RELATED"/>
    <property type="match status" value="1"/>
</dbReference>
<evidence type="ECO:0000313" key="5">
    <source>
        <dbReference type="Proteomes" id="UP000037175"/>
    </source>
</evidence>
<feature type="domain" description="SLH" evidence="3">
    <location>
        <begin position="36"/>
        <end position="116"/>
    </location>
</feature>